<accession>B9K6R5</accession>
<evidence type="ECO:0000313" key="6">
    <source>
        <dbReference type="EMBL" id="ACM22648.1"/>
    </source>
</evidence>
<proteinExistence type="inferred from homology"/>
<dbReference type="InterPro" id="IPR049315">
    <property type="entry name" value="GDC-P_N"/>
</dbReference>
<keyword evidence="7" id="KW-1185">Reference proteome</keyword>
<dbReference type="GO" id="GO:0009116">
    <property type="term" value="P:nucleoside metabolic process"/>
    <property type="evidence" value="ECO:0007669"/>
    <property type="project" value="InterPro"/>
</dbReference>
<protein>
    <recommendedName>
        <fullName evidence="4">Probable glycine dehydrogenase (decarboxylating) subunit 1</fullName>
        <ecNumber evidence="4">1.4.4.2</ecNumber>
    </recommendedName>
    <alternativeName>
        <fullName evidence="4">Glycine cleavage system P-protein subunit 1</fullName>
    </alternativeName>
    <alternativeName>
        <fullName evidence="4">Glycine decarboxylase subunit 1</fullName>
    </alternativeName>
    <alternativeName>
        <fullName evidence="4">Glycine dehydrogenase (aminomethyl-transferring) subunit 1</fullName>
    </alternativeName>
</protein>
<dbReference type="PIRSF" id="PIRSF006815">
    <property type="entry name" value="GcvPA"/>
    <property type="match status" value="1"/>
</dbReference>
<feature type="domain" description="Glycine cleavage system P-protein N-terminal" evidence="5">
    <location>
        <begin position="6"/>
        <end position="436"/>
    </location>
</feature>
<evidence type="ECO:0000256" key="3">
    <source>
        <dbReference type="ARBA" id="ARBA00049026"/>
    </source>
</evidence>
<dbReference type="PANTHER" id="PTHR42806">
    <property type="entry name" value="GLYCINE CLEAVAGE SYSTEM P-PROTEIN"/>
    <property type="match status" value="1"/>
</dbReference>
<dbReference type="GO" id="GO:0004375">
    <property type="term" value="F:glycine dehydrogenase (decarboxylating) activity"/>
    <property type="evidence" value="ECO:0007669"/>
    <property type="project" value="UniProtKB-EC"/>
</dbReference>
<comment type="function">
    <text evidence="1 4">The glycine cleavage system catalyzes the degradation of glycine. The P protein binds the alpha-amino group of glycine through its pyridoxal phosphate cofactor; CO(2) is released and the remaining methylamine moiety is then transferred to the lipoamide cofactor of the H protein.</text>
</comment>
<dbReference type="EMBL" id="CP000916">
    <property type="protein sequence ID" value="ACM22648.1"/>
    <property type="molecule type" value="Genomic_DNA"/>
</dbReference>
<dbReference type="EC" id="1.4.4.2" evidence="4"/>
<dbReference type="Pfam" id="PF02347">
    <property type="entry name" value="GDC-P"/>
    <property type="match status" value="1"/>
</dbReference>
<dbReference type="HAMAP" id="MF_00712">
    <property type="entry name" value="GcvPA"/>
    <property type="match status" value="1"/>
</dbReference>
<dbReference type="NCBIfam" id="NF001696">
    <property type="entry name" value="PRK00451.1"/>
    <property type="match status" value="1"/>
</dbReference>
<dbReference type="KEGG" id="tna:CTN_0472"/>
<dbReference type="InterPro" id="IPR020581">
    <property type="entry name" value="GDC_P"/>
</dbReference>
<gene>
    <name evidence="4" type="primary">gcvPA</name>
    <name evidence="6" type="ordered locus">CTN_0472</name>
</gene>
<organism evidence="6 7">
    <name type="scientific">Thermotoga neapolitana (strain ATCC 49049 / DSM 4359 / NBRC 107923 / NS-E)</name>
    <dbReference type="NCBI Taxonomy" id="309803"/>
    <lineage>
        <taxon>Bacteria</taxon>
        <taxon>Thermotogati</taxon>
        <taxon>Thermotogota</taxon>
        <taxon>Thermotogae</taxon>
        <taxon>Thermotogales</taxon>
        <taxon>Thermotogaceae</taxon>
        <taxon>Thermotoga</taxon>
    </lineage>
</organism>
<dbReference type="InterPro" id="IPR023010">
    <property type="entry name" value="GcvPA"/>
</dbReference>
<dbReference type="Proteomes" id="UP000000445">
    <property type="component" value="Chromosome"/>
</dbReference>
<dbReference type="GO" id="GO:0019464">
    <property type="term" value="P:glycine decarboxylation via glycine cleavage system"/>
    <property type="evidence" value="ECO:0007669"/>
    <property type="project" value="UniProtKB-UniRule"/>
</dbReference>
<dbReference type="Gene3D" id="3.90.1150.10">
    <property type="entry name" value="Aspartate Aminotransferase, domain 1"/>
    <property type="match status" value="1"/>
</dbReference>
<sequence>MLKHPYIPHTEEDIREMLDFIGVSSVDDLFSEVPVSTRSSLNLPKSQDEFTVFAHLKGISRKNADLEEYTVLLGAGIYRRYVPSVVYDLAMKPEFLTAYTPYQAEISQGTLQSLFEYQTMVCELTGMEVANASMYDGATALAEAVLMCFRLTGKEKVLVARSVHPEYREVLGTYLKTRGFRIEEMGYDDTGRVVLEDIDDETAAVVVQYPNFFGVIEDLEYVRKKTQNTMMVVVVEPVSLAILEPPGNFGADVVVGEGQSLGIPMWLGGYSLGIFATREKYVRQMPGRLIGETVDAEGNASYTMILQTREQHIRRAKATSNICSNHAHAALIAAVYLSVMGPEGLKEVAKRSYDAAHYLQEKLEERGFRKKFSGDFFNEFVFEVPEDYPERWKKMMGKKILGPLPLERMYPELGNVALACATEMTTRDDIERFLEAMK</sequence>
<dbReference type="InterPro" id="IPR015422">
    <property type="entry name" value="PyrdxlP-dep_Trfase_small"/>
</dbReference>
<evidence type="ECO:0000256" key="1">
    <source>
        <dbReference type="ARBA" id="ARBA00003788"/>
    </source>
</evidence>
<dbReference type="Gene3D" id="3.40.640.10">
    <property type="entry name" value="Type I PLP-dependent aspartate aminotransferase-like (Major domain)"/>
    <property type="match status" value="1"/>
</dbReference>
<dbReference type="HOGENOM" id="CLU_004620_0_2_0"/>
<dbReference type="CDD" id="cd00613">
    <property type="entry name" value="GDC-P"/>
    <property type="match status" value="1"/>
</dbReference>
<comment type="catalytic activity">
    <reaction evidence="3 4">
        <text>N(6)-[(R)-lipoyl]-L-lysyl-[glycine-cleavage complex H protein] + glycine + H(+) = N(6)-[(R)-S(8)-aminomethyldihydrolipoyl]-L-lysyl-[glycine-cleavage complex H protein] + CO2</text>
        <dbReference type="Rhea" id="RHEA:24304"/>
        <dbReference type="Rhea" id="RHEA-COMP:10494"/>
        <dbReference type="Rhea" id="RHEA-COMP:10495"/>
        <dbReference type="ChEBI" id="CHEBI:15378"/>
        <dbReference type="ChEBI" id="CHEBI:16526"/>
        <dbReference type="ChEBI" id="CHEBI:57305"/>
        <dbReference type="ChEBI" id="CHEBI:83099"/>
        <dbReference type="ChEBI" id="CHEBI:83143"/>
        <dbReference type="EC" id="1.4.4.2"/>
    </reaction>
</comment>
<dbReference type="PANTHER" id="PTHR42806:SF1">
    <property type="entry name" value="GLYCINE DEHYDROGENASE (DECARBOXYLATING)"/>
    <property type="match status" value="1"/>
</dbReference>
<evidence type="ECO:0000313" key="7">
    <source>
        <dbReference type="Proteomes" id="UP000000445"/>
    </source>
</evidence>
<name>B9K6R5_THENN</name>
<dbReference type="STRING" id="309803.CTN_0472"/>
<evidence type="ECO:0000259" key="5">
    <source>
        <dbReference type="Pfam" id="PF02347"/>
    </source>
</evidence>
<evidence type="ECO:0000256" key="4">
    <source>
        <dbReference type="HAMAP-Rule" id="MF_00712"/>
    </source>
</evidence>
<dbReference type="InterPro" id="IPR015424">
    <property type="entry name" value="PyrdxlP-dep_Trfase"/>
</dbReference>
<evidence type="ECO:0000256" key="2">
    <source>
        <dbReference type="ARBA" id="ARBA00023002"/>
    </source>
</evidence>
<comment type="similarity">
    <text evidence="4">Belongs to the GcvP family. N-terminal subunit subfamily.</text>
</comment>
<dbReference type="eggNOG" id="COG0403">
    <property type="taxonomic scope" value="Bacteria"/>
</dbReference>
<dbReference type="SUPFAM" id="SSF53383">
    <property type="entry name" value="PLP-dependent transferases"/>
    <property type="match status" value="1"/>
</dbReference>
<keyword evidence="2 4" id="KW-0560">Oxidoreductase</keyword>
<reference evidence="6 7" key="1">
    <citation type="journal article" date="2009" name="Biosci. Biotechnol. Biochem.">
        <title>WeGAS: a web-based microbial genome annotation system.</title>
        <authorList>
            <person name="Lee D."/>
            <person name="Seo H."/>
            <person name="Park C."/>
            <person name="Park K."/>
        </authorList>
    </citation>
    <scope>NUCLEOTIDE SEQUENCE [LARGE SCALE GENOMIC DNA]</scope>
    <source>
        <strain evidence="7">ATCC 49049 / DSM 4359 / NBRC 107923 / NS-E</strain>
    </source>
</reference>
<dbReference type="AlphaFoldDB" id="B9K6R5"/>
<comment type="subunit">
    <text evidence="4">The glycine cleavage system is composed of four proteins: P, T, L and H. In this organism, the P 'protein' is a heterodimer of two subunits.</text>
</comment>
<dbReference type="InterPro" id="IPR015421">
    <property type="entry name" value="PyrdxlP-dep_Trfase_major"/>
</dbReference>